<feature type="non-terminal residue" evidence="1">
    <location>
        <position position="1"/>
    </location>
</feature>
<proteinExistence type="predicted"/>
<dbReference type="EMBL" id="LR798303">
    <property type="protein sequence ID" value="CAB5222367.1"/>
    <property type="molecule type" value="Genomic_DNA"/>
</dbReference>
<protein>
    <submittedName>
        <fullName evidence="1">Uncharacterized protein</fullName>
    </submittedName>
</protein>
<organism evidence="1">
    <name type="scientific">uncultured Caudovirales phage</name>
    <dbReference type="NCBI Taxonomy" id="2100421"/>
    <lineage>
        <taxon>Viruses</taxon>
        <taxon>Duplodnaviria</taxon>
        <taxon>Heunggongvirae</taxon>
        <taxon>Uroviricota</taxon>
        <taxon>Caudoviricetes</taxon>
        <taxon>Peduoviridae</taxon>
        <taxon>Maltschvirus</taxon>
        <taxon>Maltschvirus maltsch</taxon>
    </lineage>
</organism>
<evidence type="ECO:0000313" key="1">
    <source>
        <dbReference type="EMBL" id="CAB5222367.1"/>
    </source>
</evidence>
<sequence>TDAADDYENYDRAGLVAWMLRRVADEIEKPA</sequence>
<accession>A0A6J7WX56</accession>
<reference evidence="1" key="1">
    <citation type="submission" date="2020-05" db="EMBL/GenBank/DDBJ databases">
        <authorList>
            <person name="Chiriac C."/>
            <person name="Salcher M."/>
            <person name="Ghai R."/>
            <person name="Kavagutti S V."/>
        </authorList>
    </citation>
    <scope>NUCLEOTIDE SEQUENCE</scope>
</reference>
<gene>
    <name evidence="1" type="ORF">UFOVP368_1</name>
</gene>
<name>A0A6J7WX56_9CAUD</name>